<name>A0ABD2WMM6_9HYME</name>
<dbReference type="Proteomes" id="UP001627154">
    <property type="component" value="Unassembled WGS sequence"/>
</dbReference>
<evidence type="ECO:0000313" key="2">
    <source>
        <dbReference type="Proteomes" id="UP001627154"/>
    </source>
</evidence>
<protein>
    <submittedName>
        <fullName evidence="1">Uncharacterized protein</fullName>
    </submittedName>
</protein>
<accession>A0ABD2WMM6</accession>
<organism evidence="1 2">
    <name type="scientific">Trichogramma kaykai</name>
    <dbReference type="NCBI Taxonomy" id="54128"/>
    <lineage>
        <taxon>Eukaryota</taxon>
        <taxon>Metazoa</taxon>
        <taxon>Ecdysozoa</taxon>
        <taxon>Arthropoda</taxon>
        <taxon>Hexapoda</taxon>
        <taxon>Insecta</taxon>
        <taxon>Pterygota</taxon>
        <taxon>Neoptera</taxon>
        <taxon>Endopterygota</taxon>
        <taxon>Hymenoptera</taxon>
        <taxon>Apocrita</taxon>
        <taxon>Proctotrupomorpha</taxon>
        <taxon>Chalcidoidea</taxon>
        <taxon>Trichogrammatidae</taxon>
        <taxon>Trichogramma</taxon>
    </lineage>
</organism>
<gene>
    <name evidence="1" type="ORF">TKK_011640</name>
</gene>
<proteinExistence type="predicted"/>
<evidence type="ECO:0000313" key="1">
    <source>
        <dbReference type="EMBL" id="KAL3393964.1"/>
    </source>
</evidence>
<dbReference type="EMBL" id="JBJJXI010000094">
    <property type="protein sequence ID" value="KAL3393964.1"/>
    <property type="molecule type" value="Genomic_DNA"/>
</dbReference>
<keyword evidence="2" id="KW-1185">Reference proteome</keyword>
<sequence length="166" mass="18484">MCTTFTDNVVASSHSRTLCMAYAFLYESVHSLFFHPRARNKSAILVFSRTTSRGVHTARIYSCGERATEESPWRMRKSATRERANRAAKSAISYTAQDSYYATRGSRPTTLAHRLEIALLAQLEDRSGASKAKILVSRGVIQLKRGSGNILRASQVSSKENNIYSS</sequence>
<reference evidence="1 2" key="1">
    <citation type="journal article" date="2024" name="bioRxiv">
        <title>A reference genome for Trichogramma kaykai: A tiny desert-dwelling parasitoid wasp with competing sex-ratio distorters.</title>
        <authorList>
            <person name="Culotta J."/>
            <person name="Lindsey A.R."/>
        </authorList>
    </citation>
    <scope>NUCLEOTIDE SEQUENCE [LARGE SCALE GENOMIC DNA]</scope>
    <source>
        <strain evidence="1 2">KSX58</strain>
    </source>
</reference>
<dbReference type="AlphaFoldDB" id="A0ABD2WMM6"/>
<comment type="caution">
    <text evidence="1">The sequence shown here is derived from an EMBL/GenBank/DDBJ whole genome shotgun (WGS) entry which is preliminary data.</text>
</comment>